<dbReference type="EMBL" id="CBHH010000006">
    <property type="protein sequence ID" value="CDD55406.1"/>
    <property type="molecule type" value="Genomic_DNA"/>
</dbReference>
<dbReference type="PRINTS" id="PR00335">
    <property type="entry name" value="KUPTAKETRKA"/>
</dbReference>
<dbReference type="PANTHER" id="PTHR43833">
    <property type="entry name" value="POTASSIUM CHANNEL PROTEIN 2-RELATED-RELATED"/>
    <property type="match status" value="1"/>
</dbReference>
<dbReference type="GO" id="GO:0015079">
    <property type="term" value="F:potassium ion transmembrane transporter activity"/>
    <property type="evidence" value="ECO:0007669"/>
    <property type="project" value="InterPro"/>
</dbReference>
<dbReference type="InterPro" id="IPR006036">
    <property type="entry name" value="K_uptake_TrkA"/>
</dbReference>
<evidence type="ECO:0000313" key="9">
    <source>
        <dbReference type="EMBL" id="CDD55406.1"/>
    </source>
</evidence>
<dbReference type="InterPro" id="IPR050721">
    <property type="entry name" value="Trk_Ktr_HKT_K-transport"/>
</dbReference>
<evidence type="ECO:0000259" key="7">
    <source>
        <dbReference type="PROSITE" id="PS51201"/>
    </source>
</evidence>
<dbReference type="AlphaFoldDB" id="R7APQ5"/>
<dbReference type="InterPro" id="IPR036291">
    <property type="entry name" value="NAD(P)-bd_dom_sf"/>
</dbReference>
<feature type="domain" description="RCK C-terminal" evidence="8">
    <location>
        <begin position="372"/>
        <end position="455"/>
    </location>
</feature>
<dbReference type="SUPFAM" id="SSF51735">
    <property type="entry name" value="NAD(P)-binding Rossmann-fold domains"/>
    <property type="match status" value="2"/>
</dbReference>
<dbReference type="NCBIfam" id="NF007031">
    <property type="entry name" value="PRK09496.1-2"/>
    <property type="match status" value="1"/>
</dbReference>
<dbReference type="PROSITE" id="PS51201">
    <property type="entry name" value="RCK_N"/>
    <property type="match status" value="2"/>
</dbReference>
<dbReference type="NCBIfam" id="NF007032">
    <property type="entry name" value="PRK09496.1-4"/>
    <property type="match status" value="1"/>
</dbReference>
<dbReference type="InterPro" id="IPR036721">
    <property type="entry name" value="RCK_C_sf"/>
</dbReference>
<dbReference type="PROSITE" id="PS51202">
    <property type="entry name" value="RCK_C"/>
    <property type="match status" value="2"/>
</dbReference>
<dbReference type="NCBIfam" id="NF007039">
    <property type="entry name" value="PRK09496.3-2"/>
    <property type="match status" value="1"/>
</dbReference>
<keyword evidence="5" id="KW-0520">NAD</keyword>
<dbReference type="SUPFAM" id="SSF116726">
    <property type="entry name" value="TrkA C-terminal domain-like"/>
    <property type="match status" value="2"/>
</dbReference>
<proteinExistence type="predicted"/>
<comment type="caution">
    <text evidence="9">The sequence shown here is derived from an EMBL/GenBank/DDBJ whole genome shotgun (WGS) entry which is preliminary data.</text>
</comment>
<dbReference type="Pfam" id="PF02080">
    <property type="entry name" value="TrkA_C"/>
    <property type="match status" value="2"/>
</dbReference>
<feature type="domain" description="RCK C-terminal" evidence="8">
    <location>
        <begin position="140"/>
        <end position="223"/>
    </location>
</feature>
<evidence type="ECO:0000256" key="1">
    <source>
        <dbReference type="ARBA" id="ARBA00017378"/>
    </source>
</evidence>
<evidence type="ECO:0000256" key="2">
    <source>
        <dbReference type="ARBA" id="ARBA00022448"/>
    </source>
</evidence>
<dbReference type="NCBIfam" id="NF007033">
    <property type="entry name" value="PRK09496.1-5"/>
    <property type="match status" value="1"/>
</dbReference>
<keyword evidence="6" id="KW-0406">Ion transport</keyword>
<dbReference type="InterPro" id="IPR003148">
    <property type="entry name" value="RCK_N"/>
</dbReference>
<evidence type="ECO:0000256" key="3">
    <source>
        <dbReference type="ARBA" id="ARBA00022538"/>
    </source>
</evidence>
<feature type="domain" description="RCK N-terminal" evidence="7">
    <location>
        <begin position="228"/>
        <end position="356"/>
    </location>
</feature>
<organism evidence="9 10">
    <name type="scientific">Bacteroides pectinophilus CAG:437</name>
    <dbReference type="NCBI Taxonomy" id="1263051"/>
    <lineage>
        <taxon>Bacteria</taxon>
        <taxon>Bacillati</taxon>
        <taxon>Bacillota</taxon>
        <taxon>Clostridia</taxon>
        <taxon>Eubacteriales</taxon>
    </lineage>
</organism>
<gene>
    <name evidence="9" type="ORF">BN656_00251</name>
</gene>
<evidence type="ECO:0000259" key="8">
    <source>
        <dbReference type="PROSITE" id="PS51202"/>
    </source>
</evidence>
<accession>R7APQ5</accession>
<evidence type="ECO:0000256" key="6">
    <source>
        <dbReference type="ARBA" id="ARBA00023065"/>
    </source>
</evidence>
<dbReference type="Gene3D" id="3.30.70.1450">
    <property type="entry name" value="Regulator of K+ conductance, C-terminal domain"/>
    <property type="match status" value="2"/>
</dbReference>
<name>R7APQ5_9FIRM</name>
<reference evidence="9" key="1">
    <citation type="submission" date="2012-11" db="EMBL/GenBank/DDBJ databases">
        <title>Dependencies among metagenomic species, viruses, plasmids and units of genetic variation.</title>
        <authorList>
            <person name="Nielsen H.B."/>
            <person name="Almeida M."/>
            <person name="Juncker A.S."/>
            <person name="Rasmussen S."/>
            <person name="Li J."/>
            <person name="Sunagawa S."/>
            <person name="Plichta D."/>
            <person name="Gautier L."/>
            <person name="Le Chatelier E."/>
            <person name="Peletier E."/>
            <person name="Bonde I."/>
            <person name="Nielsen T."/>
            <person name="Manichanh C."/>
            <person name="Arumugam M."/>
            <person name="Batto J."/>
            <person name="Santos M.B.Q.D."/>
            <person name="Blom N."/>
            <person name="Borruel N."/>
            <person name="Burgdorf K.S."/>
            <person name="Boumezbeur F."/>
            <person name="Casellas F."/>
            <person name="Dore J."/>
            <person name="Guarner F."/>
            <person name="Hansen T."/>
            <person name="Hildebrand F."/>
            <person name="Kaas R.S."/>
            <person name="Kennedy S."/>
            <person name="Kristiansen K."/>
            <person name="Kultima J.R."/>
            <person name="Leonard P."/>
            <person name="Levenez F."/>
            <person name="Lund O."/>
            <person name="Moumen B."/>
            <person name="Le Paslier D."/>
            <person name="Pons N."/>
            <person name="Pedersen O."/>
            <person name="Prifti E."/>
            <person name="Qin J."/>
            <person name="Raes J."/>
            <person name="Tap J."/>
            <person name="Tims S."/>
            <person name="Ussery D.W."/>
            <person name="Yamada T."/>
            <person name="MetaHit consortium"/>
            <person name="Renault P."/>
            <person name="Sicheritz-Ponten T."/>
            <person name="Bork P."/>
            <person name="Wang J."/>
            <person name="Brunak S."/>
            <person name="Ehrlich S.D."/>
        </authorList>
    </citation>
    <scope>NUCLEOTIDE SEQUENCE [LARGE SCALE GENOMIC DNA]</scope>
</reference>
<evidence type="ECO:0000256" key="4">
    <source>
        <dbReference type="ARBA" id="ARBA00022958"/>
    </source>
</evidence>
<feature type="domain" description="RCK N-terminal" evidence="7">
    <location>
        <begin position="1"/>
        <end position="120"/>
    </location>
</feature>
<dbReference type="PANTHER" id="PTHR43833:SF5">
    <property type="entry name" value="TRK SYSTEM POTASSIUM UPTAKE PROTEIN TRKA"/>
    <property type="match status" value="1"/>
</dbReference>
<keyword evidence="2" id="KW-0813">Transport</keyword>
<dbReference type="InterPro" id="IPR006037">
    <property type="entry name" value="RCK_C"/>
</dbReference>
<evidence type="ECO:0000313" key="10">
    <source>
        <dbReference type="Proteomes" id="UP000018141"/>
    </source>
</evidence>
<dbReference type="Pfam" id="PF02254">
    <property type="entry name" value="TrkA_N"/>
    <property type="match status" value="2"/>
</dbReference>
<protein>
    <recommendedName>
        <fullName evidence="1">Trk system potassium uptake protein TrkA</fullName>
    </recommendedName>
</protein>
<dbReference type="Proteomes" id="UP000018141">
    <property type="component" value="Unassembled WGS sequence"/>
</dbReference>
<keyword evidence="3" id="KW-0633">Potassium transport</keyword>
<keyword evidence="4" id="KW-0630">Potassium</keyword>
<evidence type="ECO:0000256" key="5">
    <source>
        <dbReference type="ARBA" id="ARBA00023027"/>
    </source>
</evidence>
<sequence length="455" mass="50163">MNIIVVGCGKVGYTLVEQLNNEGHSVTLIDKNQAALEKAVAKLDVLGIYGNGSSYRVQEEAGVSNADLLIAVTNQDEVNLLSCLIAKQAGHCQTIARVRNPEYYEEINFIKEELKLAMAINPERSAAYDILRLLQIPSAMEVDTFARGRINLISFKIPDYSPLDGKKIMDVSGILGNNALFCVVQRDGEVIIPSGNTVLHSKDKVSVVMPLSEMPDFFDRIKLANRPIKSVMIAGGGSISFYLAKELIKANVQVKIFETDRARCEVLSEQLPEAVIINGNAVDESLLDEEGVRQTDAFVALTNMDEENIMLSLYVNSISDAKLITKINRLSFEEVINGMPLGSVVCPKNITAEKIIKHVRSMQNSADSSNVESLYRLMDNKVEALEFNVRKCDENKALIGRTLMELKLKKNLLICSINRDGRIITPSGKDTIEVGDTVVVVTSNLKLSRISDILE</sequence>
<dbReference type="Gene3D" id="3.40.50.720">
    <property type="entry name" value="NAD(P)-binding Rossmann-like Domain"/>
    <property type="match status" value="2"/>
</dbReference>
<dbReference type="GO" id="GO:0005886">
    <property type="term" value="C:plasma membrane"/>
    <property type="evidence" value="ECO:0007669"/>
    <property type="project" value="InterPro"/>
</dbReference>